<sequence>MAAGAFNVIGVREFRMGIFRNTLTLFAERESMRPYVKVAALAGATLTVALLPVTAAQAAPAPASGSDPIITCESGYHGWMRRAGKDAICLKPGTRTWDVKVFECAGDLTVHFKNGEKAYCGGNMKIGLDLAVQSTVVKTVVGNR</sequence>
<name>A0ABV7NYC7_9PSEU</name>
<keyword evidence="2" id="KW-1185">Reference proteome</keyword>
<gene>
    <name evidence="1" type="ORF">ACFOSH_16535</name>
</gene>
<dbReference type="EMBL" id="JBHRWK010000022">
    <property type="protein sequence ID" value="MFC3451038.1"/>
    <property type="molecule type" value="Genomic_DNA"/>
</dbReference>
<dbReference type="Proteomes" id="UP001595645">
    <property type="component" value="Unassembled WGS sequence"/>
</dbReference>
<proteinExistence type="predicted"/>
<dbReference type="RefSeq" id="WP_378239793.1">
    <property type="nucleotide sequence ID" value="NZ_JBHRWK010000022.1"/>
</dbReference>
<reference evidence="2" key="1">
    <citation type="journal article" date="2019" name="Int. J. Syst. Evol. Microbiol.">
        <title>The Global Catalogue of Microorganisms (GCM) 10K type strain sequencing project: providing services to taxonomists for standard genome sequencing and annotation.</title>
        <authorList>
            <consortium name="The Broad Institute Genomics Platform"/>
            <consortium name="The Broad Institute Genome Sequencing Center for Infectious Disease"/>
            <person name="Wu L."/>
            <person name="Ma J."/>
        </authorList>
    </citation>
    <scope>NUCLEOTIDE SEQUENCE [LARGE SCALE GENOMIC DNA]</scope>
    <source>
        <strain evidence="2">CGMCC 4.7676</strain>
    </source>
</reference>
<comment type="caution">
    <text evidence="1">The sequence shown here is derived from an EMBL/GenBank/DDBJ whole genome shotgun (WGS) entry which is preliminary data.</text>
</comment>
<organism evidence="1 2">
    <name type="scientific">Amycolatopsis speibonae</name>
    <dbReference type="NCBI Taxonomy" id="1450224"/>
    <lineage>
        <taxon>Bacteria</taxon>
        <taxon>Bacillati</taxon>
        <taxon>Actinomycetota</taxon>
        <taxon>Actinomycetes</taxon>
        <taxon>Pseudonocardiales</taxon>
        <taxon>Pseudonocardiaceae</taxon>
        <taxon>Amycolatopsis</taxon>
    </lineage>
</organism>
<protein>
    <submittedName>
        <fullName evidence="1">Uncharacterized protein</fullName>
    </submittedName>
</protein>
<evidence type="ECO:0000313" key="2">
    <source>
        <dbReference type="Proteomes" id="UP001595645"/>
    </source>
</evidence>
<evidence type="ECO:0000313" key="1">
    <source>
        <dbReference type="EMBL" id="MFC3451038.1"/>
    </source>
</evidence>
<accession>A0ABV7NYC7</accession>